<reference evidence="1 2" key="1">
    <citation type="submission" date="2018-06" db="EMBL/GenBank/DDBJ databases">
        <title>Genomic Encyclopedia of Type Strains, Phase III (KMG-III): the genomes of soil and plant-associated and newly described type strains.</title>
        <authorList>
            <person name="Whitman W."/>
        </authorList>
    </citation>
    <scope>NUCLEOTIDE SEQUENCE [LARGE SCALE GENOMIC DNA]</scope>
    <source>
        <strain evidence="1 2">CECT 7022</strain>
    </source>
</reference>
<protein>
    <submittedName>
        <fullName evidence="1">Uncharacterized protein</fullName>
    </submittedName>
</protein>
<proteinExistence type="predicted"/>
<name>A0A2V4VDC4_PAEBA</name>
<comment type="caution">
    <text evidence="1">The sequence shown here is derived from an EMBL/GenBank/DDBJ whole genome shotgun (WGS) entry which is preliminary data.</text>
</comment>
<dbReference type="AlphaFoldDB" id="A0A2V4VDC4"/>
<evidence type="ECO:0000313" key="2">
    <source>
        <dbReference type="Proteomes" id="UP000247790"/>
    </source>
</evidence>
<dbReference type="EMBL" id="QJSW01000002">
    <property type="protein sequence ID" value="PYE51538.1"/>
    <property type="molecule type" value="Genomic_DNA"/>
</dbReference>
<dbReference type="Proteomes" id="UP000247790">
    <property type="component" value="Unassembled WGS sequence"/>
</dbReference>
<gene>
    <name evidence="1" type="ORF">DFQ00_102332</name>
</gene>
<sequence>MKFVNHLTKEEIKGMTSRGLTERMISTELNSHVIVPEGGKLRYYLVTGYVIDTPNYYVLYELTKTQYDKRLQIHEVLI</sequence>
<accession>A0A2V4VDC4</accession>
<organism evidence="1 2">
    <name type="scientific">Paenibacillus barcinonensis</name>
    <dbReference type="NCBI Taxonomy" id="198119"/>
    <lineage>
        <taxon>Bacteria</taxon>
        <taxon>Bacillati</taxon>
        <taxon>Bacillota</taxon>
        <taxon>Bacilli</taxon>
        <taxon>Bacillales</taxon>
        <taxon>Paenibacillaceae</taxon>
        <taxon>Paenibacillus</taxon>
    </lineage>
</organism>
<evidence type="ECO:0000313" key="1">
    <source>
        <dbReference type="EMBL" id="PYE51538.1"/>
    </source>
</evidence>